<feature type="compositionally biased region" description="Polar residues" evidence="1">
    <location>
        <begin position="17"/>
        <end position="35"/>
    </location>
</feature>
<feature type="compositionally biased region" description="Low complexity" evidence="1">
    <location>
        <begin position="215"/>
        <end position="249"/>
    </location>
</feature>
<dbReference type="EMBL" id="CP126969">
    <property type="protein sequence ID" value="WIM67020.1"/>
    <property type="molecule type" value="Genomic_DNA"/>
</dbReference>
<keyword evidence="2" id="KW-0472">Membrane</keyword>
<feature type="transmembrane region" description="Helical" evidence="2">
    <location>
        <begin position="177"/>
        <end position="199"/>
    </location>
</feature>
<dbReference type="Proteomes" id="UP001225598">
    <property type="component" value="Chromosome"/>
</dbReference>
<evidence type="ECO:0000313" key="4">
    <source>
        <dbReference type="Proteomes" id="UP001225598"/>
    </source>
</evidence>
<feature type="compositionally biased region" description="Low complexity" evidence="1">
    <location>
        <begin position="139"/>
        <end position="148"/>
    </location>
</feature>
<feature type="compositionally biased region" description="Gly residues" evidence="1">
    <location>
        <begin position="111"/>
        <end position="138"/>
    </location>
</feature>
<evidence type="ECO:0000256" key="1">
    <source>
        <dbReference type="SAM" id="MobiDB-lite"/>
    </source>
</evidence>
<keyword evidence="2" id="KW-1133">Transmembrane helix</keyword>
<keyword evidence="2" id="KW-0812">Transmembrane</keyword>
<accession>A0ABY8VBH4</accession>
<feature type="compositionally biased region" description="Polar residues" evidence="1">
    <location>
        <begin position="72"/>
        <end position="81"/>
    </location>
</feature>
<name>A0ABY8VBH4_9CORY</name>
<sequence>MSSDKPFNENPYGSGANGSTPSEGNTGQAPSNPYGQQPPQQPASNNPYGANPSASPQPPAPNPYGQQPPAGSNDQTQQFNVGSQQPGGYGQQQGPTHGGTNDNETRAFGSVGSGYGQQPGGYGQQAGGYGQQAGGYGQPTGAQQPGGQYNFGAPGGPGAPGVPSSTAAASSGSNKTVMIVIGVIAAVAIAAIVAAFALLGGKDDPAPNPIAQPVPTSESAPTSEAAPSETESSAPSSSEKPTSAAAAPSGNDIPDDSTGEDYGSLIFDIELPEAMANQIDSDLFIESKLDKYKEPLYPGMDYGLKLVMKPNALDDPAAVIEGVNNMTKHWCFYNVSVESQRYSDTSLGVNRACEEEADVDEFVSVIDAVKDYEPRSIDQGIGLGEDYSVNFFDVQEGEIESKYGDMVGPDGVRIGVTFFIDGGDWKDYTLTPDGLVADE</sequence>
<evidence type="ECO:0000256" key="2">
    <source>
        <dbReference type="SAM" id="Phobius"/>
    </source>
</evidence>
<proteinExistence type="predicted"/>
<keyword evidence="4" id="KW-1185">Reference proteome</keyword>
<evidence type="ECO:0000313" key="3">
    <source>
        <dbReference type="EMBL" id="WIM67020.1"/>
    </source>
</evidence>
<dbReference type="RefSeq" id="WP_284823813.1">
    <property type="nucleotide sequence ID" value="NZ_CP126969.1"/>
</dbReference>
<organism evidence="3 4">
    <name type="scientific">Corynebacterium breve</name>
    <dbReference type="NCBI Taxonomy" id="3049799"/>
    <lineage>
        <taxon>Bacteria</taxon>
        <taxon>Bacillati</taxon>
        <taxon>Actinomycetota</taxon>
        <taxon>Actinomycetes</taxon>
        <taxon>Mycobacteriales</taxon>
        <taxon>Corynebacteriaceae</taxon>
        <taxon>Corynebacterium</taxon>
    </lineage>
</organism>
<feature type="region of interest" description="Disordered" evidence="1">
    <location>
        <begin position="1"/>
        <end position="170"/>
    </location>
</feature>
<protein>
    <submittedName>
        <fullName evidence="3">Uncharacterized protein</fullName>
    </submittedName>
</protein>
<reference evidence="3 4" key="1">
    <citation type="submission" date="2023-05" db="EMBL/GenBank/DDBJ databases">
        <title>Corynebacterium suedekumii sp. nov. and Corynebacterium breve sp. nov. isolated from raw cow's milk.</title>
        <authorList>
            <person name="Baer M.K."/>
            <person name="Mehl L."/>
            <person name="Hellmuth R."/>
            <person name="Marke G."/>
            <person name="Lipski A."/>
        </authorList>
    </citation>
    <scope>NUCLEOTIDE SEQUENCE [LARGE SCALE GENOMIC DNA]</scope>
    <source>
        <strain evidence="3 4">R4</strain>
    </source>
</reference>
<feature type="region of interest" description="Disordered" evidence="1">
    <location>
        <begin position="207"/>
        <end position="259"/>
    </location>
</feature>
<feature type="compositionally biased region" description="Low complexity" evidence="1">
    <location>
        <begin position="161"/>
        <end position="170"/>
    </location>
</feature>
<gene>
    <name evidence="3" type="ORF">QP027_07750</name>
</gene>